<organism evidence="13 14">
    <name type="scientific">Pararhodospirillum photometricum DSM 122</name>
    <dbReference type="NCBI Taxonomy" id="1150469"/>
    <lineage>
        <taxon>Bacteria</taxon>
        <taxon>Pseudomonadati</taxon>
        <taxon>Pseudomonadota</taxon>
        <taxon>Alphaproteobacteria</taxon>
        <taxon>Rhodospirillales</taxon>
        <taxon>Rhodospirillaceae</taxon>
        <taxon>Pararhodospirillum</taxon>
    </lineage>
</organism>
<name>H6SQJ2_PARPM</name>
<dbReference type="HOGENOM" id="CLU_000604_84_9_5"/>
<feature type="transmembrane region" description="Helical" evidence="10">
    <location>
        <begin position="301"/>
        <end position="324"/>
    </location>
</feature>
<keyword evidence="6" id="KW-0067">ATP-binding</keyword>
<feature type="transmembrane region" description="Helical" evidence="10">
    <location>
        <begin position="105"/>
        <end position="128"/>
    </location>
</feature>
<keyword evidence="14" id="KW-1185">Reference proteome</keyword>
<dbReference type="InterPro" id="IPR036640">
    <property type="entry name" value="ABC1_TM_sf"/>
</dbReference>
<feature type="domain" description="ABC transmembrane type-1" evidence="12">
    <location>
        <begin position="69"/>
        <end position="359"/>
    </location>
</feature>
<feature type="transmembrane region" description="Helical" evidence="10">
    <location>
        <begin position="215"/>
        <end position="233"/>
    </location>
</feature>
<sequence>MGLGGAPVGREPGCGHHHRGRPDAGPWLCRRAALFAGGPVLPPDHGDFGMIPSRPGLWSLMACVRGRIVLAMGMAALGMACTITAVLPLAAALDTLQGGTPDVPLVGGWSGGALVALAALLILGGLSLRTLSFIVSHLAAFDLEERIRLDLADHLARLPLGTVITTGAGALTKIVQGDVRSLHAFVADSTPLVARNIAAPLVSLGWLLVIDARLALVALALFAGGMVAMRLAMKDYVTLRERYDRAREAIQAAVIEFVQAMPVVRLFDDASTSFGRYTTALDTFRTVFKGWVQASGLSGRIALLALSPLPTLIAVTLVALGLYALGGLGFAGLVAVLMLSTGVADALLPLMWMSEFIRKARAGALRVHDLASISPLPEPTQPQKPRDASITFERVSFTYPGRRTPALDDVSFTVAPGSVVAVVGPSGAGKSTLARLIPRFWDVDAGQIRVGGVDVRDCASDDLMAQVAFVFQETFLFNTTLLENIRLGRPDASLDDVKAAARAAQIHDLIESLPQGYDTPVGDRGARLSGGQRQRLTIARALLRDAPILVLDEATAFADAENEALLVQALATLMRGRTVLIIAHRLSTIRDADQILVFDQGRLSEQGRHAELLAHNGLYARLWQTHEAARAWTLRLSSSGVSA</sequence>
<protein>
    <submittedName>
        <fullName evidence="13">ABC transporter, transmembrane region</fullName>
    </submittedName>
</protein>
<dbReference type="PATRIC" id="fig|1150469.3.peg.3481"/>
<dbReference type="PROSITE" id="PS50929">
    <property type="entry name" value="ABC_TM1F"/>
    <property type="match status" value="1"/>
</dbReference>
<dbReference type="PROSITE" id="PS50893">
    <property type="entry name" value="ABC_TRANSPORTER_2"/>
    <property type="match status" value="1"/>
</dbReference>
<dbReference type="STRING" id="1150469.RSPPHO_03085"/>
<evidence type="ECO:0000256" key="6">
    <source>
        <dbReference type="ARBA" id="ARBA00022840"/>
    </source>
</evidence>
<keyword evidence="4 10" id="KW-0812">Transmembrane</keyword>
<dbReference type="GO" id="GO:0005524">
    <property type="term" value="F:ATP binding"/>
    <property type="evidence" value="ECO:0007669"/>
    <property type="project" value="UniProtKB-KW"/>
</dbReference>
<evidence type="ECO:0000256" key="3">
    <source>
        <dbReference type="ARBA" id="ARBA00022475"/>
    </source>
</evidence>
<dbReference type="InterPro" id="IPR017871">
    <property type="entry name" value="ABC_transporter-like_CS"/>
</dbReference>
<dbReference type="GO" id="GO:0016887">
    <property type="term" value="F:ATP hydrolysis activity"/>
    <property type="evidence" value="ECO:0007669"/>
    <property type="project" value="InterPro"/>
</dbReference>
<dbReference type="Gene3D" id="1.20.1560.10">
    <property type="entry name" value="ABC transporter type 1, transmembrane domain"/>
    <property type="match status" value="1"/>
</dbReference>
<dbReference type="InterPro" id="IPR011527">
    <property type="entry name" value="ABC1_TM_dom"/>
</dbReference>
<evidence type="ECO:0000256" key="4">
    <source>
        <dbReference type="ARBA" id="ARBA00022692"/>
    </source>
</evidence>
<dbReference type="GO" id="GO:0005886">
    <property type="term" value="C:plasma membrane"/>
    <property type="evidence" value="ECO:0007669"/>
    <property type="project" value="UniProtKB-SubCell"/>
</dbReference>
<dbReference type="InterPro" id="IPR003593">
    <property type="entry name" value="AAA+_ATPase"/>
</dbReference>
<dbReference type="PANTHER" id="PTHR24221:SF654">
    <property type="entry name" value="ATP-BINDING CASSETTE SUB-FAMILY B MEMBER 6"/>
    <property type="match status" value="1"/>
</dbReference>
<dbReference type="InterPro" id="IPR039421">
    <property type="entry name" value="Type_1_exporter"/>
</dbReference>
<dbReference type="SUPFAM" id="SSF90123">
    <property type="entry name" value="ABC transporter transmembrane region"/>
    <property type="match status" value="1"/>
</dbReference>
<feature type="domain" description="ABC transporter" evidence="11">
    <location>
        <begin position="390"/>
        <end position="625"/>
    </location>
</feature>
<evidence type="ECO:0000313" key="13">
    <source>
        <dbReference type="EMBL" id="CCG09711.1"/>
    </source>
</evidence>
<feature type="transmembrane region" description="Helical" evidence="10">
    <location>
        <begin position="68"/>
        <end position="93"/>
    </location>
</feature>
<dbReference type="Pfam" id="PF00664">
    <property type="entry name" value="ABC_membrane"/>
    <property type="match status" value="1"/>
</dbReference>
<accession>H6SQJ2</accession>
<dbReference type="FunFam" id="3.40.50.300:FF:000221">
    <property type="entry name" value="Multidrug ABC transporter ATP-binding protein"/>
    <property type="match status" value="1"/>
</dbReference>
<evidence type="ECO:0000256" key="7">
    <source>
        <dbReference type="ARBA" id="ARBA00022989"/>
    </source>
</evidence>
<evidence type="ECO:0000259" key="12">
    <source>
        <dbReference type="PROSITE" id="PS50929"/>
    </source>
</evidence>
<keyword evidence="7 10" id="KW-1133">Transmembrane helix</keyword>
<dbReference type="Pfam" id="PF00005">
    <property type="entry name" value="ABC_tran"/>
    <property type="match status" value="1"/>
</dbReference>
<dbReference type="InterPro" id="IPR003439">
    <property type="entry name" value="ABC_transporter-like_ATP-bd"/>
</dbReference>
<dbReference type="SMART" id="SM00382">
    <property type="entry name" value="AAA"/>
    <property type="match status" value="1"/>
</dbReference>
<keyword evidence="2" id="KW-0813">Transport</keyword>
<reference evidence="13 14" key="1">
    <citation type="submission" date="2012-02" db="EMBL/GenBank/DDBJ databases">
        <title>Shotgun genome sequence of Phaeospirillum photometricum DSM 122.</title>
        <authorList>
            <person name="Duquesne K."/>
            <person name="Sturgis J."/>
        </authorList>
    </citation>
    <scope>NUCLEOTIDE SEQUENCE [LARGE SCALE GENOMIC DNA]</scope>
    <source>
        <strain evidence="14">DSM122</strain>
    </source>
</reference>
<evidence type="ECO:0000256" key="8">
    <source>
        <dbReference type="ARBA" id="ARBA00023136"/>
    </source>
</evidence>
<dbReference type="eggNOG" id="COG1132">
    <property type="taxonomic scope" value="Bacteria"/>
</dbReference>
<evidence type="ECO:0000313" key="14">
    <source>
        <dbReference type="Proteomes" id="UP000033220"/>
    </source>
</evidence>
<gene>
    <name evidence="13" type="ORF">RSPPHO_03085</name>
</gene>
<dbReference type="PANTHER" id="PTHR24221">
    <property type="entry name" value="ATP-BINDING CASSETTE SUB-FAMILY B"/>
    <property type="match status" value="1"/>
</dbReference>
<evidence type="ECO:0000256" key="2">
    <source>
        <dbReference type="ARBA" id="ARBA00022448"/>
    </source>
</evidence>
<keyword evidence="8 10" id="KW-0472">Membrane</keyword>
<feature type="transmembrane region" description="Helical" evidence="10">
    <location>
        <begin position="330"/>
        <end position="352"/>
    </location>
</feature>
<evidence type="ECO:0000256" key="9">
    <source>
        <dbReference type="SAM" id="MobiDB-lite"/>
    </source>
</evidence>
<feature type="region of interest" description="Disordered" evidence="9">
    <location>
        <begin position="1"/>
        <end position="20"/>
    </location>
</feature>
<dbReference type="SUPFAM" id="SSF52540">
    <property type="entry name" value="P-loop containing nucleoside triphosphate hydrolases"/>
    <property type="match status" value="1"/>
</dbReference>
<keyword evidence="3" id="KW-1003">Cell membrane</keyword>
<proteinExistence type="predicted"/>
<evidence type="ECO:0000256" key="1">
    <source>
        <dbReference type="ARBA" id="ARBA00004651"/>
    </source>
</evidence>
<keyword evidence="5" id="KW-0547">Nucleotide-binding</keyword>
<dbReference type="EMBL" id="HE663493">
    <property type="protein sequence ID" value="CCG09711.1"/>
    <property type="molecule type" value="Genomic_DNA"/>
</dbReference>
<dbReference type="GO" id="GO:0140359">
    <property type="term" value="F:ABC-type transporter activity"/>
    <property type="evidence" value="ECO:0007669"/>
    <property type="project" value="InterPro"/>
</dbReference>
<evidence type="ECO:0000259" key="11">
    <source>
        <dbReference type="PROSITE" id="PS50893"/>
    </source>
</evidence>
<dbReference type="InterPro" id="IPR027417">
    <property type="entry name" value="P-loop_NTPase"/>
</dbReference>
<dbReference type="KEGG" id="rpm:RSPPHO_03085"/>
<comment type="subcellular location">
    <subcellularLocation>
        <location evidence="1">Cell membrane</location>
        <topology evidence="1">Multi-pass membrane protein</topology>
    </subcellularLocation>
</comment>
<dbReference type="Proteomes" id="UP000033220">
    <property type="component" value="Chromosome DSM 122"/>
</dbReference>
<dbReference type="Gene3D" id="3.40.50.300">
    <property type="entry name" value="P-loop containing nucleotide triphosphate hydrolases"/>
    <property type="match status" value="1"/>
</dbReference>
<dbReference type="AlphaFoldDB" id="H6SQJ2"/>
<dbReference type="PROSITE" id="PS00211">
    <property type="entry name" value="ABC_TRANSPORTER_1"/>
    <property type="match status" value="1"/>
</dbReference>
<evidence type="ECO:0000256" key="5">
    <source>
        <dbReference type="ARBA" id="ARBA00022741"/>
    </source>
</evidence>
<evidence type="ECO:0000256" key="10">
    <source>
        <dbReference type="SAM" id="Phobius"/>
    </source>
</evidence>